<dbReference type="Pfam" id="PF12728">
    <property type="entry name" value="HTH_17"/>
    <property type="match status" value="1"/>
</dbReference>
<organism evidence="3 4">
    <name type="scientific">Mycolicibacter virginiensis</name>
    <dbReference type="NCBI Taxonomy" id="1795032"/>
    <lineage>
        <taxon>Bacteria</taxon>
        <taxon>Bacillati</taxon>
        <taxon>Actinomycetota</taxon>
        <taxon>Actinomycetes</taxon>
        <taxon>Mycobacteriales</taxon>
        <taxon>Mycobacteriaceae</taxon>
        <taxon>Mycolicibacter</taxon>
    </lineage>
</organism>
<dbReference type="GO" id="GO:0003677">
    <property type="term" value="F:DNA binding"/>
    <property type="evidence" value="ECO:0007669"/>
    <property type="project" value="InterPro"/>
</dbReference>
<dbReference type="RefSeq" id="WP_046286745.1">
    <property type="nucleotide sequence ID" value="NZ_PUEV01000056.1"/>
</dbReference>
<dbReference type="Gene3D" id="1.10.1660.10">
    <property type="match status" value="1"/>
</dbReference>
<feature type="domain" description="Helix-turn-helix" evidence="2">
    <location>
        <begin position="13"/>
        <end position="62"/>
    </location>
</feature>
<comment type="caution">
    <text evidence="3">The sequence shown here is derived from an EMBL/GenBank/DDBJ whole genome shotgun (WGS) entry which is preliminary data.</text>
</comment>
<evidence type="ECO:0000259" key="2">
    <source>
        <dbReference type="Pfam" id="PF12728"/>
    </source>
</evidence>
<evidence type="ECO:0000256" key="1">
    <source>
        <dbReference type="SAM" id="MobiDB-lite"/>
    </source>
</evidence>
<dbReference type="SUPFAM" id="SSF46955">
    <property type="entry name" value="Putative DNA-binding domain"/>
    <property type="match status" value="1"/>
</dbReference>
<dbReference type="CDD" id="cd04762">
    <property type="entry name" value="HTH_MerR-trunc"/>
    <property type="match status" value="1"/>
</dbReference>
<evidence type="ECO:0000313" key="3">
    <source>
        <dbReference type="EMBL" id="PQM51797.1"/>
    </source>
</evidence>
<name>A0A9X7IMC9_9MYCO</name>
<dbReference type="AlphaFoldDB" id="A0A9X7IMC9"/>
<dbReference type="InterPro" id="IPR009061">
    <property type="entry name" value="DNA-bd_dom_put_sf"/>
</dbReference>
<dbReference type="InterPro" id="IPR010093">
    <property type="entry name" value="SinI_DNA-bd"/>
</dbReference>
<dbReference type="NCBIfam" id="TIGR01764">
    <property type="entry name" value="excise"/>
    <property type="match status" value="1"/>
</dbReference>
<dbReference type="EMBL" id="PUEV01000056">
    <property type="protein sequence ID" value="PQM51797.1"/>
    <property type="molecule type" value="Genomic_DNA"/>
</dbReference>
<gene>
    <name evidence="3" type="ORF">C5U48_12780</name>
</gene>
<proteinExistence type="predicted"/>
<sequence length="86" mass="9000">MSPSTDTYSPHELLTTAEVADLAGVSKITITRAVKAGRINPLRTPGGHFRFRRGDVDALLNGESPHVVPGPVEEAGPGTAHQASKS</sequence>
<evidence type="ECO:0000313" key="4">
    <source>
        <dbReference type="Proteomes" id="UP000237911"/>
    </source>
</evidence>
<keyword evidence="4" id="KW-1185">Reference proteome</keyword>
<protein>
    <submittedName>
        <fullName evidence="3">Helix-turn-helix domain-containing protein</fullName>
    </submittedName>
</protein>
<accession>A0A9X7IMC9</accession>
<dbReference type="Proteomes" id="UP000237911">
    <property type="component" value="Unassembled WGS sequence"/>
</dbReference>
<dbReference type="InterPro" id="IPR041657">
    <property type="entry name" value="HTH_17"/>
</dbReference>
<reference evidence="3 4" key="1">
    <citation type="submission" date="2018-02" db="EMBL/GenBank/DDBJ databases">
        <title>Draft genome sequence of Mycobacterium virginiense isolated from mud of a swine farm in Japan.</title>
        <authorList>
            <person name="Ohya K."/>
        </authorList>
    </citation>
    <scope>NUCLEOTIDE SEQUENCE [LARGE SCALE GENOMIC DNA]</scope>
    <source>
        <strain evidence="3 4">GF75</strain>
    </source>
</reference>
<feature type="region of interest" description="Disordered" evidence="1">
    <location>
        <begin position="60"/>
        <end position="86"/>
    </location>
</feature>